<evidence type="ECO:0000313" key="2">
    <source>
        <dbReference type="Proteomes" id="UP001234989"/>
    </source>
</evidence>
<evidence type="ECO:0000313" key="1">
    <source>
        <dbReference type="EMBL" id="WMV10160.1"/>
    </source>
</evidence>
<protein>
    <submittedName>
        <fullName evidence="1">Uncharacterized protein</fullName>
    </submittedName>
</protein>
<name>A0AAF0PUI2_SOLVR</name>
<dbReference type="EMBL" id="CP133612">
    <property type="protein sequence ID" value="WMV10160.1"/>
    <property type="molecule type" value="Genomic_DNA"/>
</dbReference>
<gene>
    <name evidence="1" type="ORF">MTR67_003545</name>
</gene>
<keyword evidence="2" id="KW-1185">Reference proteome</keyword>
<organism evidence="1 2">
    <name type="scientific">Solanum verrucosum</name>
    <dbReference type="NCBI Taxonomy" id="315347"/>
    <lineage>
        <taxon>Eukaryota</taxon>
        <taxon>Viridiplantae</taxon>
        <taxon>Streptophyta</taxon>
        <taxon>Embryophyta</taxon>
        <taxon>Tracheophyta</taxon>
        <taxon>Spermatophyta</taxon>
        <taxon>Magnoliopsida</taxon>
        <taxon>eudicotyledons</taxon>
        <taxon>Gunneridae</taxon>
        <taxon>Pentapetalae</taxon>
        <taxon>asterids</taxon>
        <taxon>lamiids</taxon>
        <taxon>Solanales</taxon>
        <taxon>Solanaceae</taxon>
        <taxon>Solanoideae</taxon>
        <taxon>Solaneae</taxon>
        <taxon>Solanum</taxon>
    </lineage>
</organism>
<sequence length="89" mass="11092">MVMKLHYYWDLVLLDKNMSYEEELVAILDREVYKLRSKDIAYVKVQWKNRLVEESTWKTEDYMYRRYPHIFCRFRYPFLPSPSLRTNDG</sequence>
<proteinExistence type="predicted"/>
<reference evidence="1" key="1">
    <citation type="submission" date="2023-08" db="EMBL/GenBank/DDBJ databases">
        <title>A de novo genome assembly of Solanum verrucosum Schlechtendal, a Mexican diploid species geographically isolated from the other diploid A-genome species in potato relatives.</title>
        <authorList>
            <person name="Hosaka K."/>
        </authorList>
    </citation>
    <scope>NUCLEOTIDE SEQUENCE</scope>
    <source>
        <tissue evidence="1">Young leaves</tissue>
    </source>
</reference>
<dbReference type="Proteomes" id="UP001234989">
    <property type="component" value="Chromosome 1"/>
</dbReference>
<dbReference type="AlphaFoldDB" id="A0AAF0PUI2"/>
<accession>A0AAF0PUI2</accession>